<dbReference type="InParanoid" id="K1XIE2"/>
<gene>
    <name evidence="1" type="ORF">MBM_09634</name>
</gene>
<dbReference type="AlphaFoldDB" id="K1XIE2"/>
<dbReference type="KEGG" id="mbe:MBM_09634"/>
<dbReference type="OrthoDB" id="3564017at2759"/>
<dbReference type="EMBL" id="JH921461">
    <property type="protein sequence ID" value="EKD12199.1"/>
    <property type="molecule type" value="Genomic_DNA"/>
</dbReference>
<protein>
    <submittedName>
        <fullName evidence="1">Uncharacterized protein</fullName>
    </submittedName>
</protein>
<evidence type="ECO:0000313" key="2">
    <source>
        <dbReference type="Proteomes" id="UP000006753"/>
    </source>
</evidence>
<dbReference type="Proteomes" id="UP000006753">
    <property type="component" value="Unassembled WGS sequence"/>
</dbReference>
<proteinExistence type="predicted"/>
<sequence length="138" mass="16201">MSLRNITQAYVSNLYTRLQKQIPITDKKFNNLKEQKLEKADFNAKLKKTLTIENEMTFNKRILKKFANSSILLKQKDQKKKLELITENKDNYLKQRARAAYIASLYQPEAIFDLSTAAQIQQKDLTLNDITFLNKRIT</sequence>
<keyword evidence="2" id="KW-1185">Reference proteome</keyword>
<dbReference type="eggNOG" id="ENOG502RSXA">
    <property type="taxonomic scope" value="Eukaryota"/>
</dbReference>
<dbReference type="HOGENOM" id="CLU_1855697_0_0_1"/>
<accession>K1XIE2</accession>
<organism evidence="1 2">
    <name type="scientific">Marssonina brunnea f. sp. multigermtubi (strain MB_m1)</name>
    <name type="common">Marssonina leaf spot fungus</name>
    <dbReference type="NCBI Taxonomy" id="1072389"/>
    <lineage>
        <taxon>Eukaryota</taxon>
        <taxon>Fungi</taxon>
        <taxon>Dikarya</taxon>
        <taxon>Ascomycota</taxon>
        <taxon>Pezizomycotina</taxon>
        <taxon>Leotiomycetes</taxon>
        <taxon>Helotiales</taxon>
        <taxon>Drepanopezizaceae</taxon>
        <taxon>Drepanopeziza</taxon>
    </lineage>
</organism>
<reference evidence="1 2" key="1">
    <citation type="journal article" date="2012" name="BMC Genomics">
        <title>Sequencing the genome of Marssonina brunnea reveals fungus-poplar co-evolution.</title>
        <authorList>
            <person name="Zhu S."/>
            <person name="Cao Y.-Z."/>
            <person name="Jiang C."/>
            <person name="Tan B.-Y."/>
            <person name="Wang Z."/>
            <person name="Feng S."/>
            <person name="Zhang L."/>
            <person name="Su X.-H."/>
            <person name="Brejova B."/>
            <person name="Vinar T."/>
            <person name="Xu M."/>
            <person name="Wang M.-X."/>
            <person name="Zhang S.-G."/>
            <person name="Huang M.-R."/>
            <person name="Wu R."/>
            <person name="Zhou Y."/>
        </authorList>
    </citation>
    <scope>NUCLEOTIDE SEQUENCE [LARGE SCALE GENOMIC DNA]</scope>
    <source>
        <strain evidence="1 2">MB_m1</strain>
    </source>
</reference>
<name>K1XIE2_MARBU</name>
<evidence type="ECO:0000313" key="1">
    <source>
        <dbReference type="EMBL" id="EKD12199.1"/>
    </source>
</evidence>